<protein>
    <submittedName>
        <fullName evidence="1">Uncharacterized protein</fullName>
    </submittedName>
</protein>
<dbReference type="Proteomes" id="UP000322234">
    <property type="component" value="Unassembled WGS sequence"/>
</dbReference>
<evidence type="ECO:0000313" key="1">
    <source>
        <dbReference type="EMBL" id="MXQ99805.1"/>
    </source>
</evidence>
<accession>A0A6B0SF36</accession>
<sequence>MGQTLDPINPQQILLENTILGLGSESALPGEPSSCRQKGRAVACEFSCDLVTKKGERRGVCLHGVPVAEHPHPISQTTDISCGLLHPWAPLSMGSSIHGLLHPWAPPSMGSSIRGLLHPWAPPSVGSSIHGLIHPCTSPPMISEARMTSLTKSLGNIHSA</sequence>
<keyword evidence="2" id="KW-1185">Reference proteome</keyword>
<evidence type="ECO:0000313" key="2">
    <source>
        <dbReference type="Proteomes" id="UP000322234"/>
    </source>
</evidence>
<dbReference type="EMBL" id="VBQZ03001401">
    <property type="protein sequence ID" value="MXQ99805.1"/>
    <property type="molecule type" value="Genomic_DNA"/>
</dbReference>
<name>A0A6B0SF36_9CETA</name>
<comment type="caution">
    <text evidence="1">The sequence shown here is derived from an EMBL/GenBank/DDBJ whole genome shotgun (WGS) entry which is preliminary data.</text>
</comment>
<gene>
    <name evidence="1" type="ORF">E5288_WYG013410</name>
</gene>
<organism evidence="1 2">
    <name type="scientific">Bos mutus</name>
    <name type="common">wild yak</name>
    <dbReference type="NCBI Taxonomy" id="72004"/>
    <lineage>
        <taxon>Eukaryota</taxon>
        <taxon>Metazoa</taxon>
        <taxon>Chordata</taxon>
        <taxon>Craniata</taxon>
        <taxon>Vertebrata</taxon>
        <taxon>Euteleostomi</taxon>
        <taxon>Mammalia</taxon>
        <taxon>Eutheria</taxon>
        <taxon>Laurasiatheria</taxon>
        <taxon>Artiodactyla</taxon>
        <taxon>Ruminantia</taxon>
        <taxon>Pecora</taxon>
        <taxon>Bovidae</taxon>
        <taxon>Bovinae</taxon>
        <taxon>Bos</taxon>
    </lineage>
</organism>
<dbReference type="AlphaFoldDB" id="A0A6B0SF36"/>
<proteinExistence type="predicted"/>
<reference evidence="1" key="1">
    <citation type="submission" date="2019-10" db="EMBL/GenBank/DDBJ databases">
        <title>The sequence and de novo assembly of the wild yak genome.</title>
        <authorList>
            <person name="Liu Y."/>
        </authorList>
    </citation>
    <scope>NUCLEOTIDE SEQUENCE [LARGE SCALE GENOMIC DNA]</scope>
    <source>
        <strain evidence="1">WY2019</strain>
    </source>
</reference>